<reference evidence="1 2" key="2">
    <citation type="submission" date="2024-03" db="EMBL/GenBank/DDBJ databases">
        <title>The Genome Sequence of Enterococcus sp. DIV0205d.</title>
        <authorList>
            <consortium name="The Broad Institute Genomics Platform"/>
            <consortium name="The Broad Institute Microbial Omics Core"/>
            <consortium name="The Broad Institute Genomic Center for Infectious Diseases"/>
            <person name="Earl A."/>
            <person name="Manson A."/>
            <person name="Gilmore M."/>
            <person name="Schwartman J."/>
            <person name="Shea T."/>
            <person name="Abouelleil A."/>
            <person name="Cao P."/>
            <person name="Chapman S."/>
            <person name="Cusick C."/>
            <person name="Young S."/>
            <person name="Neafsey D."/>
            <person name="Nusbaum C."/>
            <person name="Birren B."/>
        </authorList>
    </citation>
    <scope>NUCLEOTIDE SEQUENCE [LARGE SCALE GENOMIC DNA]</scope>
    <source>
        <strain evidence="1 2">7F3_DIV0205</strain>
    </source>
</reference>
<name>A0AAQ3WBG8_9ENTE</name>
<sequence>MKRTIIDYLWIDSKKDDVPFHPKTGTIFNPADIKGLSQKYKVLKAEDNTDNGMQAMAVAPVDDAGNVDTSQVVIAYAGTNFSDAKD</sequence>
<dbReference type="Proteomes" id="UP000194948">
    <property type="component" value="Chromosome"/>
</dbReference>
<organism evidence="1 2">
    <name type="scientific">Candidatus Enterococcus palustris</name>
    <dbReference type="NCBI Taxonomy" id="1834189"/>
    <lineage>
        <taxon>Bacteria</taxon>
        <taxon>Bacillati</taxon>
        <taxon>Bacillota</taxon>
        <taxon>Bacilli</taxon>
        <taxon>Lactobacillales</taxon>
        <taxon>Enterococcaceae</taxon>
        <taxon>Enterococcus</taxon>
    </lineage>
</organism>
<keyword evidence="2" id="KW-1185">Reference proteome</keyword>
<reference evidence="2" key="1">
    <citation type="submission" date="2017-05" db="EMBL/GenBank/DDBJ databases">
        <title>The Genome Sequence of EEnterococcus faecalis 9F2_4866.</title>
        <authorList>
            <consortium name="The Broad Institute Genomics Platform"/>
            <consortium name="The Broad Institute Genomic Center for Infectious Diseases"/>
            <person name="Earl A."/>
            <person name="Manson A."/>
            <person name="Schwartman J."/>
            <person name="Gilmore M."/>
            <person name="Abouelleil A."/>
            <person name="Cao P."/>
            <person name="Chapman S."/>
            <person name="Cusick C."/>
            <person name="Shea T."/>
            <person name="Young S."/>
            <person name="Neafsey D."/>
            <person name="Nusbaum C."/>
            <person name="Birren B."/>
        </authorList>
    </citation>
    <scope>NUCLEOTIDE SEQUENCE [LARGE SCALE GENOMIC DNA]</scope>
    <source>
        <strain evidence="2">7F3_DIV0205</strain>
    </source>
</reference>
<evidence type="ECO:0000313" key="1">
    <source>
        <dbReference type="EMBL" id="WYK02114.1"/>
    </source>
</evidence>
<gene>
    <name evidence="1" type="ORF">A5821_003257</name>
</gene>
<dbReference type="AlphaFoldDB" id="A0AAQ3WBG8"/>
<proteinExistence type="predicted"/>
<protein>
    <submittedName>
        <fullName evidence="1">Uncharacterized protein</fullName>
    </submittedName>
</protein>
<accession>A0AAQ3WBG8</accession>
<dbReference type="EMBL" id="CP147244">
    <property type="protein sequence ID" value="WYK02114.1"/>
    <property type="molecule type" value="Genomic_DNA"/>
</dbReference>
<evidence type="ECO:0000313" key="2">
    <source>
        <dbReference type="Proteomes" id="UP000194948"/>
    </source>
</evidence>